<proteinExistence type="predicted"/>
<gene>
    <name evidence="1" type="ORF">MLD38_021249</name>
</gene>
<dbReference type="Proteomes" id="UP001057402">
    <property type="component" value="Chromosome 6"/>
</dbReference>
<organism evidence="1 2">
    <name type="scientific">Melastoma candidum</name>
    <dbReference type="NCBI Taxonomy" id="119954"/>
    <lineage>
        <taxon>Eukaryota</taxon>
        <taxon>Viridiplantae</taxon>
        <taxon>Streptophyta</taxon>
        <taxon>Embryophyta</taxon>
        <taxon>Tracheophyta</taxon>
        <taxon>Spermatophyta</taxon>
        <taxon>Magnoliopsida</taxon>
        <taxon>eudicotyledons</taxon>
        <taxon>Gunneridae</taxon>
        <taxon>Pentapetalae</taxon>
        <taxon>rosids</taxon>
        <taxon>malvids</taxon>
        <taxon>Myrtales</taxon>
        <taxon>Melastomataceae</taxon>
        <taxon>Melastomatoideae</taxon>
        <taxon>Melastomateae</taxon>
        <taxon>Melastoma</taxon>
    </lineage>
</organism>
<evidence type="ECO:0000313" key="1">
    <source>
        <dbReference type="EMBL" id="KAI4365250.1"/>
    </source>
</evidence>
<evidence type="ECO:0000313" key="2">
    <source>
        <dbReference type="Proteomes" id="UP001057402"/>
    </source>
</evidence>
<sequence>MVLKDEISQFSSDESYYDWGRIIDTSEFVESYLLEDEKLGMLFSSNPGLLFSGAGKNVYVLICQLLKVGIKMEEVRLLFTDNMHLVTEKCLKNFSGRLSFLDELRLDAGTIARAGDQSFYCLLESGLDYNAVTSMVKQVPPILNQSRDVLEKKINFLANRLHYPVEELEVFLAYLCHDMERIVRRIFMLC</sequence>
<keyword evidence="2" id="KW-1185">Reference proteome</keyword>
<accession>A0ACB9QFS2</accession>
<dbReference type="EMBL" id="CM042885">
    <property type="protein sequence ID" value="KAI4365250.1"/>
    <property type="molecule type" value="Genomic_DNA"/>
</dbReference>
<protein>
    <submittedName>
        <fullName evidence="1">Uncharacterized protein</fullName>
    </submittedName>
</protein>
<reference evidence="2" key="1">
    <citation type="journal article" date="2023" name="Front. Plant Sci.">
        <title>Chromosomal-level genome assembly of Melastoma candidum provides insights into trichome evolution.</title>
        <authorList>
            <person name="Zhong Y."/>
            <person name="Wu W."/>
            <person name="Sun C."/>
            <person name="Zou P."/>
            <person name="Liu Y."/>
            <person name="Dai S."/>
            <person name="Zhou R."/>
        </authorList>
    </citation>
    <scope>NUCLEOTIDE SEQUENCE [LARGE SCALE GENOMIC DNA]</scope>
</reference>
<name>A0ACB9QFS2_9MYRT</name>
<comment type="caution">
    <text evidence="1">The sequence shown here is derived from an EMBL/GenBank/DDBJ whole genome shotgun (WGS) entry which is preliminary data.</text>
</comment>